<dbReference type="InterPro" id="IPR036259">
    <property type="entry name" value="MFS_trans_sf"/>
</dbReference>
<feature type="transmembrane region" description="Helical" evidence="5">
    <location>
        <begin position="97"/>
        <end position="116"/>
    </location>
</feature>
<keyword evidence="7" id="KW-1185">Reference proteome</keyword>
<dbReference type="PANTHER" id="PTHR48021:SF47">
    <property type="entry name" value="GH17672P"/>
    <property type="match status" value="1"/>
</dbReference>
<dbReference type="Pfam" id="PF00083">
    <property type="entry name" value="Sugar_tr"/>
    <property type="match status" value="1"/>
</dbReference>
<dbReference type="Proteomes" id="UP000053240">
    <property type="component" value="Unassembled WGS sequence"/>
</dbReference>
<feature type="transmembrane region" description="Helical" evidence="5">
    <location>
        <begin position="66"/>
        <end position="90"/>
    </location>
</feature>
<evidence type="ECO:0000256" key="5">
    <source>
        <dbReference type="SAM" id="Phobius"/>
    </source>
</evidence>
<comment type="caution">
    <text evidence="6">The sequence shown here is derived from an EMBL/GenBank/DDBJ whole genome shotgun (WGS) entry which is preliminary data.</text>
</comment>
<evidence type="ECO:0000256" key="3">
    <source>
        <dbReference type="ARBA" id="ARBA00022989"/>
    </source>
</evidence>
<reference evidence="6 7" key="1">
    <citation type="journal article" date="2015" name="Nat. Commun.">
        <title>Outbred genome sequencing and CRISPR/Cas9 gene editing in butterflies.</title>
        <authorList>
            <person name="Li X."/>
            <person name="Fan D."/>
            <person name="Zhang W."/>
            <person name="Liu G."/>
            <person name="Zhang L."/>
            <person name="Zhao L."/>
            <person name="Fang X."/>
            <person name="Chen L."/>
            <person name="Dong Y."/>
            <person name="Chen Y."/>
            <person name="Ding Y."/>
            <person name="Zhao R."/>
            <person name="Feng M."/>
            <person name="Zhu Y."/>
            <person name="Feng Y."/>
            <person name="Jiang X."/>
            <person name="Zhu D."/>
            <person name="Xiang H."/>
            <person name="Feng X."/>
            <person name="Li S."/>
            <person name="Wang J."/>
            <person name="Zhang G."/>
            <person name="Kronforst M.R."/>
            <person name="Wang W."/>
        </authorList>
    </citation>
    <scope>NUCLEOTIDE SEQUENCE [LARGE SCALE GENOMIC DNA]</scope>
    <source>
        <strain evidence="6">Ya'a_city_454_Pm</strain>
        <tissue evidence="6">Whole body</tissue>
    </source>
</reference>
<sequence length="121" mass="13445">MSIPFDWVETPIKDKTSIASLEHPIQYHYTSTFGICVFLAMLLQLSGIDVLLFYMEELLQKVGTRISAADGTIIMGVVQVVTSCITPLVVDRLGRKLLMWTTSLGLTIFLVNIIAIDTLII</sequence>
<evidence type="ECO:0000313" key="6">
    <source>
        <dbReference type="EMBL" id="KPJ21069.1"/>
    </source>
</evidence>
<evidence type="ECO:0000256" key="1">
    <source>
        <dbReference type="ARBA" id="ARBA00004370"/>
    </source>
</evidence>
<evidence type="ECO:0000313" key="7">
    <source>
        <dbReference type="Proteomes" id="UP000053240"/>
    </source>
</evidence>
<keyword evidence="3 5" id="KW-1133">Transmembrane helix</keyword>
<protein>
    <submittedName>
        <fullName evidence="6">Facilitated trehalose transporter Tret1</fullName>
    </submittedName>
</protein>
<keyword evidence="4 5" id="KW-0472">Membrane</keyword>
<keyword evidence="2 5" id="KW-0812">Transmembrane</keyword>
<dbReference type="AlphaFoldDB" id="A0A0N1IQI9"/>
<dbReference type="GO" id="GO:0022857">
    <property type="term" value="F:transmembrane transporter activity"/>
    <property type="evidence" value="ECO:0007669"/>
    <property type="project" value="InterPro"/>
</dbReference>
<dbReference type="InterPro" id="IPR005828">
    <property type="entry name" value="MFS_sugar_transport-like"/>
</dbReference>
<name>A0A0N1IQI9_PAPMA</name>
<evidence type="ECO:0000256" key="4">
    <source>
        <dbReference type="ARBA" id="ARBA00023136"/>
    </source>
</evidence>
<comment type="subcellular location">
    <subcellularLocation>
        <location evidence="1">Membrane</location>
    </subcellularLocation>
</comment>
<evidence type="ECO:0000256" key="2">
    <source>
        <dbReference type="ARBA" id="ARBA00022692"/>
    </source>
</evidence>
<dbReference type="GO" id="GO:0016020">
    <property type="term" value="C:membrane"/>
    <property type="evidence" value="ECO:0007669"/>
    <property type="project" value="UniProtKB-SubCell"/>
</dbReference>
<organism evidence="6 7">
    <name type="scientific">Papilio machaon</name>
    <name type="common">Old World swallowtail butterfly</name>
    <dbReference type="NCBI Taxonomy" id="76193"/>
    <lineage>
        <taxon>Eukaryota</taxon>
        <taxon>Metazoa</taxon>
        <taxon>Ecdysozoa</taxon>
        <taxon>Arthropoda</taxon>
        <taxon>Hexapoda</taxon>
        <taxon>Insecta</taxon>
        <taxon>Pterygota</taxon>
        <taxon>Neoptera</taxon>
        <taxon>Endopterygota</taxon>
        <taxon>Lepidoptera</taxon>
        <taxon>Glossata</taxon>
        <taxon>Ditrysia</taxon>
        <taxon>Papilionoidea</taxon>
        <taxon>Papilionidae</taxon>
        <taxon>Papilioninae</taxon>
        <taxon>Papilio</taxon>
    </lineage>
</organism>
<dbReference type="InParanoid" id="A0A0N1IQI9"/>
<dbReference type="EMBL" id="LADJ01019827">
    <property type="protein sequence ID" value="KPJ21069.1"/>
    <property type="molecule type" value="Genomic_DNA"/>
</dbReference>
<dbReference type="SUPFAM" id="SSF103473">
    <property type="entry name" value="MFS general substrate transporter"/>
    <property type="match status" value="1"/>
</dbReference>
<gene>
    <name evidence="6" type="ORF">RR48_00409</name>
</gene>
<feature type="transmembrane region" description="Helical" evidence="5">
    <location>
        <begin position="33"/>
        <end position="54"/>
    </location>
</feature>
<dbReference type="PANTHER" id="PTHR48021">
    <property type="match status" value="1"/>
</dbReference>
<dbReference type="InterPro" id="IPR050549">
    <property type="entry name" value="MFS_Trehalose_Transporter"/>
</dbReference>
<accession>A0A0N1IQI9</accession>
<proteinExistence type="predicted"/>
<dbReference type="Gene3D" id="1.20.1250.20">
    <property type="entry name" value="MFS general substrate transporter like domains"/>
    <property type="match status" value="1"/>
</dbReference>